<feature type="binding site" evidence="4">
    <location>
        <position position="169"/>
    </location>
    <ligand>
        <name>Fe cation</name>
        <dbReference type="ChEBI" id="CHEBI:24875"/>
    </ligand>
</feature>
<dbReference type="InterPro" id="IPR046342">
    <property type="entry name" value="CBS_dom_sf"/>
</dbReference>
<feature type="domain" description="CBS" evidence="5">
    <location>
        <begin position="73"/>
        <end position="128"/>
    </location>
</feature>
<dbReference type="KEGG" id="mig:Metig_0731"/>
<dbReference type="PANTHER" id="PTHR43080">
    <property type="entry name" value="CBS DOMAIN-CONTAINING PROTEIN CBSX3, MITOCHONDRIAL"/>
    <property type="match status" value="1"/>
</dbReference>
<feature type="binding site" evidence="4">
    <location>
        <position position="172"/>
    </location>
    <ligand>
        <name>Fe cation</name>
        <dbReference type="ChEBI" id="CHEBI:24875"/>
    </ligand>
</feature>
<dbReference type="Proteomes" id="UP000009227">
    <property type="component" value="Chromosome"/>
</dbReference>
<evidence type="ECO:0000313" key="8">
    <source>
        <dbReference type="Proteomes" id="UP000009227"/>
    </source>
</evidence>
<feature type="binding site" evidence="4">
    <location>
        <position position="172"/>
    </location>
    <ligand>
        <name>Zn(2+)</name>
        <dbReference type="ChEBI" id="CHEBI:29105"/>
    </ligand>
</feature>
<keyword evidence="1" id="KW-0677">Repeat</keyword>
<dbReference type="PROSITE" id="PS51901">
    <property type="entry name" value="ACP_MB"/>
    <property type="match status" value="1"/>
</dbReference>
<feature type="domain" description="ACP-type MB" evidence="6">
    <location>
        <begin position="146"/>
        <end position="176"/>
    </location>
</feature>
<dbReference type="GO" id="GO:0046872">
    <property type="term" value="F:metal ion binding"/>
    <property type="evidence" value="ECO:0007669"/>
    <property type="project" value="UniProtKB-KW"/>
</dbReference>
<evidence type="ECO:0000256" key="2">
    <source>
        <dbReference type="ARBA" id="ARBA00023122"/>
    </source>
</evidence>
<evidence type="ECO:0000256" key="3">
    <source>
        <dbReference type="PROSITE-ProRule" id="PRU00703"/>
    </source>
</evidence>
<dbReference type="AlphaFoldDB" id="F6BCS0"/>
<feature type="binding site" evidence="4">
    <location>
        <position position="154"/>
    </location>
    <ligand>
        <name>Zn(2+)</name>
        <dbReference type="ChEBI" id="CHEBI:29105"/>
    </ligand>
</feature>
<sequence>MVVSDAMSTPVITVDTNTTVYDVANIMKEKKIGCVVVVEKDSKPLGIVTERDLVINIVAKNLKPKDVLVKDIMTTKLITISPNATLMDAARKMAEKNIKRLPVVEGDKLLGIITVSDITKISPKIFEIMYEMSKIGGELPYRGDEYIEGICEVCGSQGSVRLVNGRYICDNCIDEL</sequence>
<name>F6BCS0_METIK</name>
<dbReference type="Gene3D" id="3.10.580.10">
    <property type="entry name" value="CBS-domain"/>
    <property type="match status" value="1"/>
</dbReference>
<feature type="binding site" evidence="4">
    <location>
        <position position="154"/>
    </location>
    <ligand>
        <name>Fe cation</name>
        <dbReference type="ChEBI" id="CHEBI:24875"/>
    </ligand>
</feature>
<feature type="binding site" evidence="4">
    <location>
        <position position="151"/>
    </location>
    <ligand>
        <name>Zn(2+)</name>
        <dbReference type="ChEBI" id="CHEBI:29105"/>
    </ligand>
</feature>
<dbReference type="SUPFAM" id="SSF54631">
    <property type="entry name" value="CBS-domain pair"/>
    <property type="match status" value="1"/>
</dbReference>
<evidence type="ECO:0000259" key="6">
    <source>
        <dbReference type="PROSITE" id="PS51901"/>
    </source>
</evidence>
<keyword evidence="4" id="KW-0862">Zinc</keyword>
<dbReference type="InterPro" id="IPR000644">
    <property type="entry name" value="CBS_dom"/>
</dbReference>
<dbReference type="Pfam" id="PF00571">
    <property type="entry name" value="CBS"/>
    <property type="match status" value="2"/>
</dbReference>
<dbReference type="EMBL" id="CP002737">
    <property type="protein sequence ID" value="AEF96281.1"/>
    <property type="molecule type" value="Genomic_DNA"/>
</dbReference>
<evidence type="ECO:0000256" key="1">
    <source>
        <dbReference type="ARBA" id="ARBA00022737"/>
    </source>
</evidence>
<accession>F6BCS0</accession>
<dbReference type="CDD" id="cd17775">
    <property type="entry name" value="CBS_pair_bact_arch"/>
    <property type="match status" value="1"/>
</dbReference>
<gene>
    <name evidence="7" type="ordered locus">Metig_0731</name>
</gene>
<protein>
    <submittedName>
        <fullName evidence="7">Putative signal transduction protein with CBS domains</fullName>
    </submittedName>
</protein>
<dbReference type="PANTHER" id="PTHR43080:SF2">
    <property type="entry name" value="CBS DOMAIN-CONTAINING PROTEIN"/>
    <property type="match status" value="1"/>
</dbReference>
<feature type="binding site" evidence="4">
    <location>
        <position position="169"/>
    </location>
    <ligand>
        <name>Zn(2+)</name>
        <dbReference type="ChEBI" id="CHEBI:29105"/>
    </ligand>
</feature>
<dbReference type="InterPro" id="IPR051257">
    <property type="entry name" value="Diverse_CBS-Domain"/>
</dbReference>
<reference evidence="7 8" key="1">
    <citation type="submission" date="2011-05" db="EMBL/GenBank/DDBJ databases">
        <title>Complete sequence of Methanotorris igneus Kol 5.</title>
        <authorList>
            <consortium name="US DOE Joint Genome Institute"/>
            <person name="Lucas S."/>
            <person name="Han J."/>
            <person name="Lapidus A."/>
            <person name="Cheng J.-F."/>
            <person name="Goodwin L."/>
            <person name="Pitluck S."/>
            <person name="Peters L."/>
            <person name="Mikhailova N."/>
            <person name="Chertkov O."/>
            <person name="Han C."/>
            <person name="Tapia R."/>
            <person name="Land M."/>
            <person name="Hauser L."/>
            <person name="Kyrpides N."/>
            <person name="Ivanova N."/>
            <person name="Pagani I."/>
            <person name="Sieprawska-Lupa M."/>
            <person name="Whitman W."/>
            <person name="Woyke T."/>
        </authorList>
    </citation>
    <scope>NUCLEOTIDE SEQUENCE [LARGE SCALE GENOMIC DNA]</scope>
    <source>
        <strain evidence="8">DSM 5666 / JCM 11834 / Kol 5</strain>
    </source>
</reference>
<keyword evidence="4" id="KW-0479">Metal-binding</keyword>
<keyword evidence="4" id="KW-0408">Iron</keyword>
<evidence type="ECO:0000256" key="4">
    <source>
        <dbReference type="PROSITE-ProRule" id="PRU01249"/>
    </source>
</evidence>
<dbReference type="STRING" id="880724.Metig_0731"/>
<organism evidence="8">
    <name type="scientific">Methanotorris igneus (strain DSM 5666 / JCM 11834 / Kol 5)</name>
    <dbReference type="NCBI Taxonomy" id="880724"/>
    <lineage>
        <taxon>Archaea</taxon>
        <taxon>Methanobacteriati</taxon>
        <taxon>Methanobacteriota</taxon>
        <taxon>Methanomada group</taxon>
        <taxon>Methanococci</taxon>
        <taxon>Methanococcales</taxon>
        <taxon>Methanocaldococcaceae</taxon>
        <taxon>Methanotorris</taxon>
    </lineage>
</organism>
<evidence type="ECO:0000313" key="7">
    <source>
        <dbReference type="EMBL" id="AEF96281.1"/>
    </source>
</evidence>
<dbReference type="PROSITE" id="PS51371">
    <property type="entry name" value="CBS"/>
    <property type="match status" value="2"/>
</dbReference>
<feature type="domain" description="CBS" evidence="5">
    <location>
        <begin position="7"/>
        <end position="67"/>
    </location>
</feature>
<keyword evidence="8" id="KW-1185">Reference proteome</keyword>
<feature type="binding site" evidence="4">
    <location>
        <position position="151"/>
    </location>
    <ligand>
        <name>Fe cation</name>
        <dbReference type="ChEBI" id="CHEBI:24875"/>
    </ligand>
</feature>
<dbReference type="OrthoDB" id="43333at2157"/>
<dbReference type="HOGENOM" id="CLU_040681_7_0_2"/>
<dbReference type="SMART" id="SM00116">
    <property type="entry name" value="CBS"/>
    <property type="match status" value="2"/>
</dbReference>
<keyword evidence="2 3" id="KW-0129">CBS domain</keyword>
<evidence type="ECO:0000259" key="5">
    <source>
        <dbReference type="PROSITE" id="PS51371"/>
    </source>
</evidence>
<dbReference type="InterPro" id="IPR044065">
    <property type="entry name" value="ACP_MB"/>
</dbReference>
<proteinExistence type="predicted"/>